<evidence type="ECO:0000256" key="3">
    <source>
        <dbReference type="ARBA" id="ARBA00019539"/>
    </source>
</evidence>
<feature type="transmembrane region" description="Helical" evidence="6">
    <location>
        <begin position="387"/>
        <end position="409"/>
    </location>
</feature>
<reference evidence="7" key="1">
    <citation type="submission" date="2023-06" db="EMBL/GenBank/DDBJ databases">
        <title>Genome-scale phylogeny and comparative genomics of the fungal order Sordariales.</title>
        <authorList>
            <consortium name="Lawrence Berkeley National Laboratory"/>
            <person name="Hensen N."/>
            <person name="Bonometti L."/>
            <person name="Westerberg I."/>
            <person name="Brannstrom I.O."/>
            <person name="Guillou S."/>
            <person name="Cros-Aarteil S."/>
            <person name="Calhoun S."/>
            <person name="Haridas S."/>
            <person name="Kuo A."/>
            <person name="Mondo S."/>
            <person name="Pangilinan J."/>
            <person name="Riley R."/>
            <person name="Labutti K."/>
            <person name="Andreopoulos B."/>
            <person name="Lipzen A."/>
            <person name="Chen C."/>
            <person name="Yanf M."/>
            <person name="Daum C."/>
            <person name="Ng V."/>
            <person name="Clum A."/>
            <person name="Steindorff A."/>
            <person name="Ohm R."/>
            <person name="Martin F."/>
            <person name="Silar P."/>
            <person name="Natvig D."/>
            <person name="Lalanne C."/>
            <person name="Gautier V."/>
            <person name="Ament-Velasquez S.L."/>
            <person name="Kruys A."/>
            <person name="Hutchinson M.I."/>
            <person name="Powell A.J."/>
            <person name="Barry K."/>
            <person name="Miller A.N."/>
            <person name="Grigoriev I.V."/>
            <person name="Debuchy R."/>
            <person name="Gladieux P."/>
            <person name="Thoren M.H."/>
            <person name="Johannesson H."/>
        </authorList>
    </citation>
    <scope>NUCLEOTIDE SEQUENCE</scope>
    <source>
        <strain evidence="7">8032-3</strain>
    </source>
</reference>
<feature type="compositionally biased region" description="Polar residues" evidence="5">
    <location>
        <begin position="219"/>
        <end position="228"/>
    </location>
</feature>
<feature type="region of interest" description="Disordered" evidence="5">
    <location>
        <begin position="215"/>
        <end position="247"/>
    </location>
</feature>
<comment type="subunit">
    <text evidence="1">Interacts with lipid droplet proteins.</text>
</comment>
<feature type="region of interest" description="Disordered" evidence="5">
    <location>
        <begin position="273"/>
        <end position="365"/>
    </location>
</feature>
<protein>
    <recommendedName>
        <fullName evidence="2">Inclusion body clearance protein IML2</fullName>
    </recommendedName>
    <alternativeName>
        <fullName evidence="3">Inclusion body clearance protein iml2</fullName>
    </alternativeName>
</protein>
<evidence type="ECO:0000313" key="8">
    <source>
        <dbReference type="Proteomes" id="UP001244011"/>
    </source>
</evidence>
<gene>
    <name evidence="7" type="ORF">QBC33DRAFT_43213</name>
</gene>
<evidence type="ECO:0000313" key="7">
    <source>
        <dbReference type="EMBL" id="KAK1768048.1"/>
    </source>
</evidence>
<dbReference type="RefSeq" id="XP_060284261.1">
    <property type="nucleotide sequence ID" value="XM_060424160.1"/>
</dbReference>
<evidence type="ECO:0000256" key="6">
    <source>
        <dbReference type="SAM" id="Phobius"/>
    </source>
</evidence>
<dbReference type="AlphaFoldDB" id="A0AAJ0C2S4"/>
<comment type="caution">
    <text evidence="7">The sequence shown here is derived from an EMBL/GenBank/DDBJ whole genome shotgun (WGS) entry which is preliminary data.</text>
</comment>
<name>A0AAJ0C2S4_9PEZI</name>
<evidence type="ECO:0000256" key="1">
    <source>
        <dbReference type="ARBA" id="ARBA00011408"/>
    </source>
</evidence>
<dbReference type="PANTHER" id="PTHR31859:SF1">
    <property type="entry name" value="TETRATRICOPEPTIDE REPEAT PROTEIN 39C"/>
    <property type="match status" value="1"/>
</dbReference>
<dbReference type="Proteomes" id="UP001244011">
    <property type="component" value="Unassembled WGS sequence"/>
</dbReference>
<accession>A0AAJ0C2S4</accession>
<keyword evidence="6" id="KW-0472">Membrane</keyword>
<comment type="function">
    <text evidence="4">Inclusion body (IB) resident protein that interacts strongly with lipid droplet (LD) proteins. Involved in LD-mediated IB clearing after protein folding stress, probably by enabling access to the IBs of an LD-stored soluble sterol derivative that acts as a chaperone in inclusion clearing.</text>
</comment>
<evidence type="ECO:0000256" key="2">
    <source>
        <dbReference type="ARBA" id="ARBA00018424"/>
    </source>
</evidence>
<dbReference type="GO" id="GO:0005741">
    <property type="term" value="C:mitochondrial outer membrane"/>
    <property type="evidence" value="ECO:0007669"/>
    <property type="project" value="TreeGrafter"/>
</dbReference>
<dbReference type="GeneID" id="85307347"/>
<evidence type="ECO:0000256" key="4">
    <source>
        <dbReference type="ARBA" id="ARBA00043897"/>
    </source>
</evidence>
<proteinExistence type="predicted"/>
<feature type="compositionally biased region" description="Low complexity" evidence="5">
    <location>
        <begin position="328"/>
        <end position="339"/>
    </location>
</feature>
<dbReference type="EMBL" id="MU839006">
    <property type="protein sequence ID" value="KAK1768048.1"/>
    <property type="molecule type" value="Genomic_DNA"/>
</dbReference>
<sequence length="858" mass="93976">MSSLRTWLRGSSSTTSSTTTITLNQSTLPCEIALNDTNRTNAAKLSILVAEQEAADMEDAMAAAGLIMNDDIEGAEARLELRKDSSTFHLFALGVSTFMKSILGFEKGIMAEASCRLSECETRAWADLKRAQREADKATGGGYWYGRSAGASDVTAENIFPPGCEYALVHAEAQLMNAVVGVMHESLTEGIKGFYKLRKAFITLEGIMESEAKALKQVQGGTTPGQLSDTKRTRSRMSSDMMPGSFDEAEFVDFEETSEKGSDSDAEFVDASAGLSGTQTPSSVAGLNKPVGPASTSRPSTPAVERILAEPSSTSSGPLDGRNHMRNTSRSSSRPATPSLNPLAAQSVSQTPPRPVSAHKKTTGGADAGLFTSTRDIFVHSGANMCFGALLLIISMVPPAFSRLLHIVGFRGDRDRGVQMLWQSTKFPNVNGAVAGLILLGYYNALLTFADILPSDRDVEELTKPEAEGGEIVGYPKERCRALLADMRTRYPDSRLWRLEEARVLANNRRLDEAIRTLCDTSDSNMRQITALNAFELSINAMFAMDWPLARKSFLRCVELNEWSHTIYFYMVGCAELEQYRDAYHRAASLAAAATAAEEAGGEAEEAQRQRQLQLGEARAAARQHKKAAEEFFRKAPAVAGRKRFLSRQMPVEVFASRKLRKWEERAAALGGGVDLADAVGVSPAMEMVYVWNGSKRMSPALLERAAALLPWERCTAPPDKVARIREEADEVGIQAVIEASLLRCQGRVDDTRAALEPTLKLDRSVFKGPTRDDYVLAAAHYEIAAVAWVEACNSQHWPPGASDEEIGSYRRHKVDECQEHLQKVARWEGFVLDARFGMRVQAGLDSVRWLKGKKEWV</sequence>
<feature type="compositionally biased region" description="Polar residues" evidence="5">
    <location>
        <begin position="275"/>
        <end position="285"/>
    </location>
</feature>
<keyword evidence="6" id="KW-0812">Transmembrane</keyword>
<dbReference type="PANTHER" id="PTHR31859">
    <property type="entry name" value="TETRATRICOPEPTIDE REPEAT PROTEIN 39 FAMILY MEMBER"/>
    <property type="match status" value="1"/>
</dbReference>
<organism evidence="7 8">
    <name type="scientific">Phialemonium atrogriseum</name>
    <dbReference type="NCBI Taxonomy" id="1093897"/>
    <lineage>
        <taxon>Eukaryota</taxon>
        <taxon>Fungi</taxon>
        <taxon>Dikarya</taxon>
        <taxon>Ascomycota</taxon>
        <taxon>Pezizomycotina</taxon>
        <taxon>Sordariomycetes</taxon>
        <taxon>Sordariomycetidae</taxon>
        <taxon>Cephalothecales</taxon>
        <taxon>Cephalothecaceae</taxon>
        <taxon>Phialemonium</taxon>
    </lineage>
</organism>
<keyword evidence="6" id="KW-1133">Transmembrane helix</keyword>
<feature type="transmembrane region" description="Helical" evidence="6">
    <location>
        <begin position="430"/>
        <end position="450"/>
    </location>
</feature>
<dbReference type="Pfam" id="PF10300">
    <property type="entry name" value="Iml2-TPR_39"/>
    <property type="match status" value="1"/>
</dbReference>
<dbReference type="GO" id="GO:0005829">
    <property type="term" value="C:cytosol"/>
    <property type="evidence" value="ECO:0007669"/>
    <property type="project" value="TreeGrafter"/>
</dbReference>
<keyword evidence="8" id="KW-1185">Reference proteome</keyword>
<dbReference type="GO" id="GO:0005634">
    <property type="term" value="C:nucleus"/>
    <property type="evidence" value="ECO:0007669"/>
    <property type="project" value="TreeGrafter"/>
</dbReference>
<dbReference type="InterPro" id="IPR019412">
    <property type="entry name" value="IML2/TPR_39"/>
</dbReference>
<evidence type="ECO:0000256" key="5">
    <source>
        <dbReference type="SAM" id="MobiDB-lite"/>
    </source>
</evidence>